<evidence type="ECO:0000313" key="2">
    <source>
        <dbReference type="EMBL" id="KZT66654.1"/>
    </source>
</evidence>
<dbReference type="Proteomes" id="UP000076727">
    <property type="component" value="Unassembled WGS sequence"/>
</dbReference>
<evidence type="ECO:0000256" key="1">
    <source>
        <dbReference type="SAM" id="MobiDB-lite"/>
    </source>
</evidence>
<reference evidence="2 3" key="1">
    <citation type="journal article" date="2016" name="Mol. Biol. Evol.">
        <title>Comparative Genomics of Early-Diverging Mushroom-Forming Fungi Provides Insights into the Origins of Lignocellulose Decay Capabilities.</title>
        <authorList>
            <person name="Nagy L.G."/>
            <person name="Riley R."/>
            <person name="Tritt A."/>
            <person name="Adam C."/>
            <person name="Daum C."/>
            <person name="Floudas D."/>
            <person name="Sun H."/>
            <person name="Yadav J.S."/>
            <person name="Pangilinan J."/>
            <person name="Larsson K.H."/>
            <person name="Matsuura K."/>
            <person name="Barry K."/>
            <person name="Labutti K."/>
            <person name="Kuo R."/>
            <person name="Ohm R.A."/>
            <person name="Bhattacharya S.S."/>
            <person name="Shirouzu T."/>
            <person name="Yoshinaga Y."/>
            <person name="Martin F.M."/>
            <person name="Grigoriev I.V."/>
            <person name="Hibbett D.S."/>
        </authorList>
    </citation>
    <scope>NUCLEOTIDE SEQUENCE [LARGE SCALE GENOMIC DNA]</scope>
    <source>
        <strain evidence="2 3">L-15889</strain>
    </source>
</reference>
<feature type="compositionally biased region" description="Polar residues" evidence="1">
    <location>
        <begin position="68"/>
        <end position="84"/>
    </location>
</feature>
<dbReference type="OrthoDB" id="5314275at2759"/>
<sequence length="356" mass="38035">MTEKRGFDKPLGKDVARLQADPFMEGVPPPAYSPVDKPVDKSWATGKNAPASHKGGQPYAAYPPPTAGMSSQPYSGHGGYSQSPYAPMPGPSAAPQAYGGYASGPGYYGSQAYASPSLYAQSPAGYGYNDVYAGLDPIMEREYILSRRAGLLSSPLQGRTYRRRGRGILSGGLMAMATDSSQTTASLLDPPPPSFLRSARPDLPYEPFEPTSLRSLGNDLSQGFPALPPESRDIPHPFATHDVNEDDWRRFLYGVKSASALSQAANAQAGMELGLLGMLVSLGVDGATKGRKSSAACTLIDQWNIHFFHPRQITVVLAKGTKAYNGPNSVGPPDLMNNTQDGRWRLVIAYKPAHGL</sequence>
<accession>A0A165N8F9</accession>
<feature type="region of interest" description="Disordered" evidence="1">
    <location>
        <begin position="23"/>
        <end position="87"/>
    </location>
</feature>
<organism evidence="2 3">
    <name type="scientific">Daedalea quercina L-15889</name>
    <dbReference type="NCBI Taxonomy" id="1314783"/>
    <lineage>
        <taxon>Eukaryota</taxon>
        <taxon>Fungi</taxon>
        <taxon>Dikarya</taxon>
        <taxon>Basidiomycota</taxon>
        <taxon>Agaricomycotina</taxon>
        <taxon>Agaricomycetes</taxon>
        <taxon>Polyporales</taxon>
        <taxon>Fomitopsis</taxon>
    </lineage>
</organism>
<keyword evidence="3" id="KW-1185">Reference proteome</keyword>
<dbReference type="STRING" id="1314783.A0A165N8F9"/>
<proteinExistence type="predicted"/>
<gene>
    <name evidence="2" type="ORF">DAEQUDRAFT_739891</name>
</gene>
<dbReference type="InterPro" id="IPR028018">
    <property type="entry name" value="DUF4646"/>
</dbReference>
<dbReference type="EMBL" id="KV429086">
    <property type="protein sequence ID" value="KZT66654.1"/>
    <property type="molecule type" value="Genomic_DNA"/>
</dbReference>
<evidence type="ECO:0000313" key="3">
    <source>
        <dbReference type="Proteomes" id="UP000076727"/>
    </source>
</evidence>
<dbReference type="Pfam" id="PF15496">
    <property type="entry name" value="DUF4646"/>
    <property type="match status" value="1"/>
</dbReference>
<name>A0A165N8F9_9APHY</name>
<protein>
    <submittedName>
        <fullName evidence="2">Uncharacterized protein</fullName>
    </submittedName>
</protein>
<dbReference type="AlphaFoldDB" id="A0A165N8F9"/>